<evidence type="ECO:0000256" key="3">
    <source>
        <dbReference type="ARBA" id="ARBA00022801"/>
    </source>
</evidence>
<organism evidence="5 6">
    <name type="scientific">Phialemonium atrogriseum</name>
    <dbReference type="NCBI Taxonomy" id="1093897"/>
    <lineage>
        <taxon>Eukaryota</taxon>
        <taxon>Fungi</taxon>
        <taxon>Dikarya</taxon>
        <taxon>Ascomycota</taxon>
        <taxon>Pezizomycotina</taxon>
        <taxon>Sordariomycetes</taxon>
        <taxon>Sordariomycetidae</taxon>
        <taxon>Cephalothecales</taxon>
        <taxon>Cephalothecaceae</taxon>
        <taxon>Phialemonium</taxon>
    </lineage>
</organism>
<name>A0AAJ0BUB9_9PEZI</name>
<dbReference type="RefSeq" id="XP_060280584.1">
    <property type="nucleotide sequence ID" value="XM_060431800.1"/>
</dbReference>
<comment type="caution">
    <text evidence="5">The sequence shown here is derived from an EMBL/GenBank/DDBJ whole genome shotgun (WGS) entry which is preliminary data.</text>
</comment>
<comment type="function">
    <text evidence="4">Esterase involved in the hydrolysis of xylan, a major structural heterogeneous polysaccharide found in plant biomass representing the second most abundant polysaccharide in the biosphere, after cellulose.</text>
</comment>
<comment type="subcellular location">
    <subcellularLocation>
        <location evidence="4">Secreted</location>
    </subcellularLocation>
</comment>
<keyword evidence="1 4" id="KW-0719">Serine esterase</keyword>
<dbReference type="EMBL" id="MU839020">
    <property type="protein sequence ID" value="KAK1764371.1"/>
    <property type="molecule type" value="Genomic_DNA"/>
</dbReference>
<keyword evidence="6" id="KW-1185">Reference proteome</keyword>
<reference evidence="5" key="1">
    <citation type="submission" date="2023-06" db="EMBL/GenBank/DDBJ databases">
        <title>Genome-scale phylogeny and comparative genomics of the fungal order Sordariales.</title>
        <authorList>
            <consortium name="Lawrence Berkeley National Laboratory"/>
            <person name="Hensen N."/>
            <person name="Bonometti L."/>
            <person name="Westerberg I."/>
            <person name="Brannstrom I.O."/>
            <person name="Guillou S."/>
            <person name="Cros-Aarteil S."/>
            <person name="Calhoun S."/>
            <person name="Haridas S."/>
            <person name="Kuo A."/>
            <person name="Mondo S."/>
            <person name="Pangilinan J."/>
            <person name="Riley R."/>
            <person name="Labutti K."/>
            <person name="Andreopoulos B."/>
            <person name="Lipzen A."/>
            <person name="Chen C."/>
            <person name="Yanf M."/>
            <person name="Daum C."/>
            <person name="Ng V."/>
            <person name="Clum A."/>
            <person name="Steindorff A."/>
            <person name="Ohm R."/>
            <person name="Martin F."/>
            <person name="Silar P."/>
            <person name="Natvig D."/>
            <person name="Lalanne C."/>
            <person name="Gautier V."/>
            <person name="Ament-Velasquez S.L."/>
            <person name="Kruys A."/>
            <person name="Hutchinson M.I."/>
            <person name="Powell A.J."/>
            <person name="Barry K."/>
            <person name="Miller A.N."/>
            <person name="Grigoriev I.V."/>
            <person name="Debuchy R."/>
            <person name="Gladieux P."/>
            <person name="Thoren M.H."/>
            <person name="Johannesson H."/>
        </authorList>
    </citation>
    <scope>NUCLEOTIDE SEQUENCE</scope>
    <source>
        <strain evidence="5">8032-3</strain>
    </source>
</reference>
<keyword evidence="4" id="KW-0964">Secreted</keyword>
<comment type="similarity">
    <text evidence="4">Belongs to the carbohydrate esterase 1 (CE1) family.</text>
</comment>
<dbReference type="GO" id="GO:0052689">
    <property type="term" value="F:carboxylic ester hydrolase activity"/>
    <property type="evidence" value="ECO:0007669"/>
    <property type="project" value="UniProtKB-KW"/>
</dbReference>
<feature type="signal peptide" evidence="4">
    <location>
        <begin position="1"/>
        <end position="22"/>
    </location>
</feature>
<dbReference type="GeneID" id="85314987"/>
<evidence type="ECO:0000313" key="5">
    <source>
        <dbReference type="EMBL" id="KAK1764371.1"/>
    </source>
</evidence>
<dbReference type="PANTHER" id="PTHR43037">
    <property type="entry name" value="UNNAMED PRODUCT-RELATED"/>
    <property type="match status" value="1"/>
</dbReference>
<evidence type="ECO:0000256" key="1">
    <source>
        <dbReference type="ARBA" id="ARBA00022487"/>
    </source>
</evidence>
<dbReference type="Proteomes" id="UP001244011">
    <property type="component" value="Unassembled WGS sequence"/>
</dbReference>
<accession>A0AAJ0BUB9</accession>
<dbReference type="GO" id="GO:0005576">
    <property type="term" value="C:extracellular region"/>
    <property type="evidence" value="ECO:0007669"/>
    <property type="project" value="UniProtKB-SubCell"/>
</dbReference>
<proteinExistence type="inferred from homology"/>
<evidence type="ECO:0000256" key="2">
    <source>
        <dbReference type="ARBA" id="ARBA00022729"/>
    </source>
</evidence>
<dbReference type="PANTHER" id="PTHR43037:SF5">
    <property type="entry name" value="FERULOYL ESTERASE"/>
    <property type="match status" value="1"/>
</dbReference>
<dbReference type="EC" id="3.1.1.-" evidence="4"/>
<gene>
    <name evidence="5" type="ORF">QBC33DRAFT_594903</name>
</gene>
<evidence type="ECO:0000256" key="4">
    <source>
        <dbReference type="RuleBase" id="RU367147"/>
    </source>
</evidence>
<dbReference type="InterPro" id="IPR050955">
    <property type="entry name" value="Plant_Biomass_Hydrol_Est"/>
</dbReference>
<dbReference type="AlphaFoldDB" id="A0AAJ0BUB9"/>
<dbReference type="Gene3D" id="3.40.50.1820">
    <property type="entry name" value="alpha/beta hydrolase"/>
    <property type="match status" value="1"/>
</dbReference>
<dbReference type="SUPFAM" id="SSF53474">
    <property type="entry name" value="alpha/beta-Hydrolases"/>
    <property type="match status" value="2"/>
</dbReference>
<dbReference type="InterPro" id="IPR010126">
    <property type="entry name" value="Esterase_phb"/>
</dbReference>
<protein>
    <recommendedName>
        <fullName evidence="4">Carboxylic ester hydrolase</fullName>
        <ecNumber evidence="4">3.1.1.-</ecNumber>
    </recommendedName>
</protein>
<dbReference type="NCBIfam" id="TIGR01840">
    <property type="entry name" value="esterase_phb"/>
    <property type="match status" value="1"/>
</dbReference>
<evidence type="ECO:0000313" key="6">
    <source>
        <dbReference type="Proteomes" id="UP001244011"/>
    </source>
</evidence>
<keyword evidence="3 4" id="KW-0378">Hydrolase</keyword>
<keyword evidence="4" id="KW-0119">Carbohydrate metabolism</keyword>
<dbReference type="InterPro" id="IPR029058">
    <property type="entry name" value="AB_hydrolase_fold"/>
</dbReference>
<dbReference type="Pfam" id="PF10503">
    <property type="entry name" value="Esterase_PHB"/>
    <property type="match status" value="1"/>
</dbReference>
<dbReference type="GO" id="GO:0045493">
    <property type="term" value="P:xylan catabolic process"/>
    <property type="evidence" value="ECO:0007669"/>
    <property type="project" value="UniProtKB-UniRule"/>
</dbReference>
<sequence length="333" mass="35681">MQLTWRSACIGLLASHLPSTQAANIQRITDSLQNPTNVGFYIYVPDKLAAHPAILVNPHACHGSASDAYKGSRYASLADKHGFIVIYPDSPNKADSCWDVSSAETLRHNGGGDSLGIVSMVRWALDKYGADRDRVFVTGVSSGAMMTSVLAGAYPDVFAAGSAFSGVPFGCFAPGGPASTSNAGAYDYWSDDCAKGKVTRTAEQWAAAVKAAYPGYDDWRPKVQIFHGTADETLNYVNFGEEVKLWTGVFGLSSTPASTTPNTPVSGWTKAVYGPDGWFEAYSAQGVPHNIQVQEDTVMKFFGLDCAQNCFSWGQGGPFKTTKPRCRREAPAN</sequence>
<keyword evidence="2 4" id="KW-0732">Signal</keyword>
<feature type="chain" id="PRO_5042317943" description="Carboxylic ester hydrolase" evidence="4">
    <location>
        <begin position="23"/>
        <end position="333"/>
    </location>
</feature>
<keyword evidence="4" id="KW-0624">Polysaccharide degradation</keyword>